<evidence type="ECO:0000313" key="2">
    <source>
        <dbReference type="EMBL" id="TWW70156.1"/>
    </source>
</evidence>
<gene>
    <name evidence="2" type="ORF">D4764_18G0009620</name>
</gene>
<feature type="region of interest" description="Disordered" evidence="1">
    <location>
        <begin position="72"/>
        <end position="127"/>
    </location>
</feature>
<organism evidence="2 3">
    <name type="scientific">Takifugu flavidus</name>
    <name type="common">sansaifugu</name>
    <dbReference type="NCBI Taxonomy" id="433684"/>
    <lineage>
        <taxon>Eukaryota</taxon>
        <taxon>Metazoa</taxon>
        <taxon>Chordata</taxon>
        <taxon>Craniata</taxon>
        <taxon>Vertebrata</taxon>
        <taxon>Euteleostomi</taxon>
        <taxon>Actinopterygii</taxon>
        <taxon>Neopterygii</taxon>
        <taxon>Teleostei</taxon>
        <taxon>Neoteleostei</taxon>
        <taxon>Acanthomorphata</taxon>
        <taxon>Eupercaria</taxon>
        <taxon>Tetraodontiformes</taxon>
        <taxon>Tetradontoidea</taxon>
        <taxon>Tetraodontidae</taxon>
        <taxon>Takifugu</taxon>
    </lineage>
</organism>
<sequence>MIKRRHQTCFLFYPETVAMGDASGIPTRQTPGITGRHGNDTKKGNGVVMVTNPERRLNPCLAVWLPPSPRLQTGLGQTAGGAEEKPGHEIYTSLPLTSAPDQRPRQNNHVLKPQVSEHECLGPKPAE</sequence>
<dbReference type="EMBL" id="RHFK02000010">
    <property type="protein sequence ID" value="TWW70156.1"/>
    <property type="molecule type" value="Genomic_DNA"/>
</dbReference>
<feature type="region of interest" description="Disordered" evidence="1">
    <location>
        <begin position="23"/>
        <end position="45"/>
    </location>
</feature>
<dbReference type="AlphaFoldDB" id="A0A5C6NT37"/>
<protein>
    <submittedName>
        <fullName evidence="2">Uncharacterized protein</fullName>
    </submittedName>
</protein>
<proteinExistence type="predicted"/>
<comment type="caution">
    <text evidence="2">The sequence shown here is derived from an EMBL/GenBank/DDBJ whole genome shotgun (WGS) entry which is preliminary data.</text>
</comment>
<name>A0A5C6NT37_9TELE</name>
<evidence type="ECO:0000256" key="1">
    <source>
        <dbReference type="SAM" id="MobiDB-lite"/>
    </source>
</evidence>
<keyword evidence="3" id="KW-1185">Reference proteome</keyword>
<evidence type="ECO:0000313" key="3">
    <source>
        <dbReference type="Proteomes" id="UP000324091"/>
    </source>
</evidence>
<feature type="compositionally biased region" description="Polar residues" evidence="1">
    <location>
        <begin position="94"/>
        <end position="109"/>
    </location>
</feature>
<feature type="compositionally biased region" description="Basic and acidic residues" evidence="1">
    <location>
        <begin position="115"/>
        <end position="127"/>
    </location>
</feature>
<reference evidence="2 3" key="1">
    <citation type="submission" date="2019-04" db="EMBL/GenBank/DDBJ databases">
        <title>Chromosome genome assembly for Takifugu flavidus.</title>
        <authorList>
            <person name="Xiao S."/>
        </authorList>
    </citation>
    <scope>NUCLEOTIDE SEQUENCE [LARGE SCALE GENOMIC DNA]</scope>
    <source>
        <strain evidence="2">HTHZ2018</strain>
        <tissue evidence="2">Muscle</tissue>
    </source>
</reference>
<dbReference type="Proteomes" id="UP000324091">
    <property type="component" value="Chromosome 18"/>
</dbReference>
<accession>A0A5C6NT37</accession>